<protein>
    <submittedName>
        <fullName evidence="1">Uncharacterized protein</fullName>
    </submittedName>
</protein>
<evidence type="ECO:0000313" key="1">
    <source>
        <dbReference type="EMBL" id="WGH21580.1"/>
    </source>
</evidence>
<sequence length="76" mass="8374">MSENTTPARPRYEWTEAAWTNFGGAAGTCYGVVDHEEKRFAPFGFPADFKEAADVVASVASRPETYAFADTYTLTK</sequence>
<organism evidence="1 2">
    <name type="scientific">Arthrobacter phage Ascela</name>
    <dbReference type="NCBI Taxonomy" id="3038360"/>
    <lineage>
        <taxon>Viruses</taxon>
        <taxon>Duplodnaviria</taxon>
        <taxon>Heunggongvirae</taxon>
        <taxon>Uroviricota</taxon>
        <taxon>Caudoviricetes</taxon>
        <taxon>Casidaviridae</taxon>
        <taxon>Yangvirus</taxon>
        <taxon>Yangvirus ascela</taxon>
    </lineage>
</organism>
<gene>
    <name evidence="1" type="primary">57</name>
    <name evidence="1" type="ORF">SEA_ASCELA_57</name>
</gene>
<evidence type="ECO:0000313" key="2">
    <source>
        <dbReference type="Proteomes" id="UP001224915"/>
    </source>
</evidence>
<accession>A0AAF0K1J7</accession>
<proteinExistence type="predicted"/>
<dbReference type="EMBL" id="OQ709218">
    <property type="protein sequence ID" value="WGH21580.1"/>
    <property type="molecule type" value="Genomic_DNA"/>
</dbReference>
<dbReference type="Proteomes" id="UP001224915">
    <property type="component" value="Segment"/>
</dbReference>
<name>A0AAF0K1J7_9CAUD</name>
<reference evidence="1 2" key="1">
    <citation type="submission" date="2023-03" db="EMBL/GenBank/DDBJ databases">
        <authorList>
            <person name="Kanak A."/>
            <person name="Audrey N."/>
            <person name="Garlena R.A."/>
            <person name="Russell D.A."/>
            <person name="Jacobs-Sera D."/>
            <person name="Hatfull G.F."/>
        </authorList>
    </citation>
    <scope>NUCLEOTIDE SEQUENCE [LARGE SCALE GENOMIC DNA]</scope>
</reference>
<keyword evidence="2" id="KW-1185">Reference proteome</keyword>